<dbReference type="Proteomes" id="UP000281553">
    <property type="component" value="Unassembled WGS sequence"/>
</dbReference>
<gene>
    <name evidence="1" type="ORF">DILT_LOCUS12172</name>
</gene>
<name>A0A3P7MEM8_DIBLA</name>
<keyword evidence="2" id="KW-1185">Reference proteome</keyword>
<protein>
    <submittedName>
        <fullName evidence="1">Uncharacterized protein</fullName>
    </submittedName>
</protein>
<dbReference type="OrthoDB" id="6117674at2759"/>
<dbReference type="EMBL" id="UYRU01065495">
    <property type="protein sequence ID" value="VDN16341.1"/>
    <property type="molecule type" value="Genomic_DNA"/>
</dbReference>
<proteinExistence type="predicted"/>
<reference evidence="1 2" key="1">
    <citation type="submission" date="2018-11" db="EMBL/GenBank/DDBJ databases">
        <authorList>
            <consortium name="Pathogen Informatics"/>
        </authorList>
    </citation>
    <scope>NUCLEOTIDE SEQUENCE [LARGE SCALE GENOMIC DNA]</scope>
</reference>
<sequence>MQHGVAIYESNRPVIKFISIGTWRNALTSFYDVIEFVGRWNPYGRPFRVVSRGEKTFRIIRGTLEEVVSVDRLKAAVPDILSDELCGPISPAPRSSILPRRLFPLPPFPLPLMVTPPSSFSNIPTTTHSCPASPAYITPCGRHVHFPDRLISHDF</sequence>
<dbReference type="AlphaFoldDB" id="A0A3P7MEM8"/>
<evidence type="ECO:0000313" key="2">
    <source>
        <dbReference type="Proteomes" id="UP000281553"/>
    </source>
</evidence>
<accession>A0A3P7MEM8</accession>
<evidence type="ECO:0000313" key="1">
    <source>
        <dbReference type="EMBL" id="VDN16341.1"/>
    </source>
</evidence>
<organism evidence="1 2">
    <name type="scientific">Dibothriocephalus latus</name>
    <name type="common">Fish tapeworm</name>
    <name type="synonym">Diphyllobothrium latum</name>
    <dbReference type="NCBI Taxonomy" id="60516"/>
    <lineage>
        <taxon>Eukaryota</taxon>
        <taxon>Metazoa</taxon>
        <taxon>Spiralia</taxon>
        <taxon>Lophotrochozoa</taxon>
        <taxon>Platyhelminthes</taxon>
        <taxon>Cestoda</taxon>
        <taxon>Eucestoda</taxon>
        <taxon>Diphyllobothriidea</taxon>
        <taxon>Diphyllobothriidae</taxon>
        <taxon>Dibothriocephalus</taxon>
    </lineage>
</organism>